<keyword evidence="5" id="KW-1185">Reference proteome</keyword>
<sequence>MTVDQPPSLSMTFTFFCKPDESDTPGMLYEDQLTRIDCAFALPNRNFSIDGSNKSVLVVTQRVDDCILSLFKQAGIQPETPFNTTAASKQTSKQDMSFKPKSLTEQMRLALEMNLQGDENLEKIKVGDWRKSLPTIEQLVADKMIYFDNGLKPQQTLFAVESFRQNMESLHHSKWSHIPIMIGKEQTGFAFNNYIRVPWNFTVVNFNAFIDSSMQEIEKAKSSTRRRAIQLEELKEKVRRELNLHELTWKTIEEDSTTSNITNENVLTCLRDLSKAKQAINYKADLESLTFIITDKFSVDNKTGNISIKWDFFQGEENLLLHFFDFLGGDRIARCRTLSKALLEIESQCKSMCTQITSTLGCSQVDIHSRNTAAPHQKLNFLRNLREASIYMSRKFDFTSFIIYLKNEDQFPLFSRPHESATFDYINRTMEVMADVSVEYLQDRTESAGIKQKEIASSSSSSALKRSKTNHHEQEGEQVVVEEEEDEVFDENYLKEHNKMAEKYTNDMHERRREAEMAFQNFRINERMMGRDPDLLEYQFRRLKNKKGQPIKVKRIDHEEWKKCAEKEESLAYISRESVLAEMFRKSPKMFEQMVEQSEDVAEKTMRDWIEREVECQELSRVNQMIRIAHVRRRALSKFNPSAADF</sequence>
<name>A0AAW2Z5Y9_9EUKA</name>
<evidence type="ECO:0000313" key="4">
    <source>
        <dbReference type="EMBL" id="KAL0484824.1"/>
    </source>
</evidence>
<dbReference type="Proteomes" id="UP001431209">
    <property type="component" value="Unassembled WGS sequence"/>
</dbReference>
<organism evidence="4 5">
    <name type="scientific">Acrasis kona</name>
    <dbReference type="NCBI Taxonomy" id="1008807"/>
    <lineage>
        <taxon>Eukaryota</taxon>
        <taxon>Discoba</taxon>
        <taxon>Heterolobosea</taxon>
        <taxon>Tetramitia</taxon>
        <taxon>Eutetramitia</taxon>
        <taxon>Acrasidae</taxon>
        <taxon>Acrasis</taxon>
    </lineage>
</organism>
<gene>
    <name evidence="4" type="ORF">AKO1_003617</name>
</gene>
<evidence type="ECO:0000256" key="2">
    <source>
        <dbReference type="SAM" id="MobiDB-lite"/>
    </source>
</evidence>
<evidence type="ECO:0000259" key="3">
    <source>
        <dbReference type="Pfam" id="PF14688"/>
    </source>
</evidence>
<dbReference type="InterPro" id="IPR027989">
    <property type="entry name" value="DUF4461"/>
</dbReference>
<feature type="coiled-coil region" evidence="1">
    <location>
        <begin position="214"/>
        <end position="248"/>
    </location>
</feature>
<reference evidence="4 5" key="1">
    <citation type="submission" date="2024-03" db="EMBL/GenBank/DDBJ databases">
        <title>The Acrasis kona genome and developmental transcriptomes reveal deep origins of eukaryotic multicellular pathways.</title>
        <authorList>
            <person name="Sheikh S."/>
            <person name="Fu C.-J."/>
            <person name="Brown M.W."/>
            <person name="Baldauf S.L."/>
        </authorList>
    </citation>
    <scope>NUCLEOTIDE SEQUENCE [LARGE SCALE GENOMIC DNA]</scope>
    <source>
        <strain evidence="4 5">ATCC MYA-3509</strain>
    </source>
</reference>
<accession>A0AAW2Z5Y9</accession>
<proteinExistence type="predicted"/>
<feature type="region of interest" description="Disordered" evidence="2">
    <location>
        <begin position="449"/>
        <end position="482"/>
    </location>
</feature>
<evidence type="ECO:0000313" key="5">
    <source>
        <dbReference type="Proteomes" id="UP001431209"/>
    </source>
</evidence>
<evidence type="ECO:0000256" key="1">
    <source>
        <dbReference type="SAM" id="Coils"/>
    </source>
</evidence>
<dbReference type="EMBL" id="JAOPGA020001073">
    <property type="protein sequence ID" value="KAL0484824.1"/>
    <property type="molecule type" value="Genomic_DNA"/>
</dbReference>
<dbReference type="AlphaFoldDB" id="A0AAW2Z5Y9"/>
<comment type="caution">
    <text evidence="4">The sequence shown here is derived from an EMBL/GenBank/DDBJ whole genome shotgun (WGS) entry which is preliminary data.</text>
</comment>
<dbReference type="Pfam" id="PF14688">
    <property type="entry name" value="DUF4461"/>
    <property type="match status" value="1"/>
</dbReference>
<keyword evidence="1" id="KW-0175">Coiled coil</keyword>
<feature type="domain" description="DUF4461" evidence="3">
    <location>
        <begin position="194"/>
        <end position="312"/>
    </location>
</feature>
<protein>
    <recommendedName>
        <fullName evidence="3">DUF4461 domain-containing protein</fullName>
    </recommendedName>
</protein>